<evidence type="ECO:0000256" key="1">
    <source>
        <dbReference type="SAM" id="Phobius"/>
    </source>
</evidence>
<organism evidence="2 3">
    <name type="scientific">Acrasis kona</name>
    <dbReference type="NCBI Taxonomy" id="1008807"/>
    <lineage>
        <taxon>Eukaryota</taxon>
        <taxon>Discoba</taxon>
        <taxon>Heterolobosea</taxon>
        <taxon>Tetramitia</taxon>
        <taxon>Eutetramitia</taxon>
        <taxon>Acrasidae</taxon>
        <taxon>Acrasis</taxon>
    </lineage>
</organism>
<feature type="transmembrane region" description="Helical" evidence="1">
    <location>
        <begin position="122"/>
        <end position="141"/>
    </location>
</feature>
<evidence type="ECO:0000313" key="3">
    <source>
        <dbReference type="Proteomes" id="UP001431209"/>
    </source>
</evidence>
<keyword evidence="1 2" id="KW-0812">Transmembrane</keyword>
<evidence type="ECO:0000313" key="2">
    <source>
        <dbReference type="EMBL" id="KAL0486135.1"/>
    </source>
</evidence>
<keyword evidence="3" id="KW-1185">Reference proteome</keyword>
<dbReference type="Proteomes" id="UP001431209">
    <property type="component" value="Unassembled WGS sequence"/>
</dbReference>
<gene>
    <name evidence="2" type="ORF">AKO1_001797</name>
</gene>
<keyword evidence="1" id="KW-0472">Membrane</keyword>
<dbReference type="AlphaFoldDB" id="A0AAW2ZB30"/>
<feature type="transmembrane region" description="Helical" evidence="1">
    <location>
        <begin position="86"/>
        <end position="110"/>
    </location>
</feature>
<accession>A0AAW2ZB30</accession>
<name>A0AAW2ZB30_9EUKA</name>
<feature type="transmembrane region" description="Helical" evidence="1">
    <location>
        <begin position="161"/>
        <end position="180"/>
    </location>
</feature>
<keyword evidence="1" id="KW-1133">Transmembrane helix</keyword>
<feature type="transmembrane region" description="Helical" evidence="1">
    <location>
        <begin position="46"/>
        <end position="70"/>
    </location>
</feature>
<sequence length="197" mass="21525">MSRLGSPSSPKQGMEDEEELLMEEKAMTLTKPQEHSATKSEQLTTLTLVLSTILFVYSAYLVFSSLIYLIDWLSEWRTDAFRWARFIQSIIGCAFALVSLIGVQSAFASVPSVRQLALNQRLLTCLSVLLIIQTLFTVGAVTKVACDGISGLKHPSVKNTVQALVGLAAIGGVLTFASIMRGRDLKSNGQEQQLENV</sequence>
<reference evidence="2 3" key="1">
    <citation type="submission" date="2024-03" db="EMBL/GenBank/DDBJ databases">
        <title>The Acrasis kona genome and developmental transcriptomes reveal deep origins of eukaryotic multicellular pathways.</title>
        <authorList>
            <person name="Sheikh S."/>
            <person name="Fu C.-J."/>
            <person name="Brown M.W."/>
            <person name="Baldauf S.L."/>
        </authorList>
    </citation>
    <scope>NUCLEOTIDE SEQUENCE [LARGE SCALE GENOMIC DNA]</scope>
    <source>
        <strain evidence="2 3">ATCC MYA-3509</strain>
    </source>
</reference>
<protein>
    <submittedName>
        <fullName evidence="2">4 TM domain-containing transmembrane protein</fullName>
    </submittedName>
</protein>
<dbReference type="EMBL" id="JAOPGA020001203">
    <property type="protein sequence ID" value="KAL0486135.1"/>
    <property type="molecule type" value="Genomic_DNA"/>
</dbReference>
<comment type="caution">
    <text evidence="2">The sequence shown here is derived from an EMBL/GenBank/DDBJ whole genome shotgun (WGS) entry which is preliminary data.</text>
</comment>
<proteinExistence type="predicted"/>